<keyword evidence="16" id="KW-1185">Reference proteome</keyword>
<dbReference type="InterPro" id="IPR008266">
    <property type="entry name" value="Tyr_kinase_AS"/>
</dbReference>
<comment type="catalytic activity">
    <reaction evidence="8">
        <text>L-tyrosyl-[protein] + ATP = O-phospho-L-tyrosyl-[protein] + ADP + H(+)</text>
        <dbReference type="Rhea" id="RHEA:10596"/>
        <dbReference type="Rhea" id="RHEA-COMP:10136"/>
        <dbReference type="Rhea" id="RHEA-COMP:20101"/>
        <dbReference type="ChEBI" id="CHEBI:15378"/>
        <dbReference type="ChEBI" id="CHEBI:30616"/>
        <dbReference type="ChEBI" id="CHEBI:46858"/>
        <dbReference type="ChEBI" id="CHEBI:61978"/>
        <dbReference type="ChEBI" id="CHEBI:456216"/>
        <dbReference type="EC" id="2.7.10.1"/>
    </reaction>
</comment>
<evidence type="ECO:0000256" key="4">
    <source>
        <dbReference type="ARBA" id="ARBA00022777"/>
    </source>
</evidence>
<keyword evidence="2 12" id="KW-0808">Transferase</keyword>
<comment type="similarity">
    <text evidence="12">Belongs to the protein kinase superfamily. Tyr protein kinase family.</text>
</comment>
<evidence type="ECO:0000256" key="2">
    <source>
        <dbReference type="ARBA" id="ARBA00022679"/>
    </source>
</evidence>
<dbReference type="Proteomes" id="UP000492821">
    <property type="component" value="Unassembled WGS sequence"/>
</dbReference>
<dbReference type="Gene3D" id="3.30.505.10">
    <property type="entry name" value="SH2 domain"/>
    <property type="match status" value="1"/>
</dbReference>
<reference evidence="17" key="2">
    <citation type="submission" date="2020-10" db="UniProtKB">
        <authorList>
            <consortium name="WormBaseParasite"/>
        </authorList>
    </citation>
    <scope>IDENTIFICATION</scope>
</reference>
<evidence type="ECO:0000259" key="15">
    <source>
        <dbReference type="PROSITE" id="PS50011"/>
    </source>
</evidence>
<dbReference type="Gene3D" id="1.10.510.10">
    <property type="entry name" value="Transferase(Phosphotransferase) domain 1"/>
    <property type="match status" value="1"/>
</dbReference>
<feature type="compositionally biased region" description="Basic residues" evidence="13">
    <location>
        <begin position="504"/>
        <end position="516"/>
    </location>
</feature>
<evidence type="ECO:0000313" key="16">
    <source>
        <dbReference type="Proteomes" id="UP000492821"/>
    </source>
</evidence>
<dbReference type="InterPro" id="IPR000719">
    <property type="entry name" value="Prot_kinase_dom"/>
</dbReference>
<evidence type="ECO:0000256" key="5">
    <source>
        <dbReference type="ARBA" id="ARBA00022840"/>
    </source>
</evidence>
<evidence type="ECO:0000256" key="10">
    <source>
        <dbReference type="PROSITE-ProRule" id="PRU00191"/>
    </source>
</evidence>
<dbReference type="PANTHER" id="PTHR24418">
    <property type="entry name" value="TYROSINE-PROTEIN KINASE"/>
    <property type="match status" value="1"/>
</dbReference>
<dbReference type="PRINTS" id="PR00109">
    <property type="entry name" value="TYRKINASE"/>
</dbReference>
<protein>
    <recommendedName>
        <fullName evidence="12">Tyrosine-protein kinase</fullName>
        <ecNumber evidence="12">2.7.10.2</ecNumber>
    </recommendedName>
</protein>
<proteinExistence type="inferred from homology"/>
<dbReference type="PROSITE" id="PS50011">
    <property type="entry name" value="PROTEIN_KINASE_DOM"/>
    <property type="match status" value="1"/>
</dbReference>
<dbReference type="InterPro" id="IPR020635">
    <property type="entry name" value="Tyr_kinase_cat_dom"/>
</dbReference>
<dbReference type="GO" id="GO:0048680">
    <property type="term" value="P:positive regulation of axon regeneration"/>
    <property type="evidence" value="ECO:0007669"/>
    <property type="project" value="UniProtKB-ARBA"/>
</dbReference>
<dbReference type="InterPro" id="IPR036860">
    <property type="entry name" value="SH2_dom_sf"/>
</dbReference>
<reference evidence="16" key="1">
    <citation type="journal article" date="2013" name="Genetics">
        <title>The draft genome and transcriptome of Panagrellus redivivus are shaped by the harsh demands of a free-living lifestyle.</title>
        <authorList>
            <person name="Srinivasan J."/>
            <person name="Dillman A.R."/>
            <person name="Macchietto M.G."/>
            <person name="Heikkinen L."/>
            <person name="Lakso M."/>
            <person name="Fracchia K.M."/>
            <person name="Antoshechkin I."/>
            <person name="Mortazavi A."/>
            <person name="Wong G."/>
            <person name="Sternberg P.W."/>
        </authorList>
    </citation>
    <scope>NUCLEOTIDE SEQUENCE [LARGE SCALE GENOMIC DNA]</scope>
    <source>
        <strain evidence="16">MT8872</strain>
    </source>
</reference>
<dbReference type="SMART" id="SM00252">
    <property type="entry name" value="SH2"/>
    <property type="match status" value="1"/>
</dbReference>
<dbReference type="InterPro" id="IPR001245">
    <property type="entry name" value="Ser-Thr/Tyr_kinase_cat_dom"/>
</dbReference>
<feature type="region of interest" description="Disordered" evidence="13">
    <location>
        <begin position="1"/>
        <end position="94"/>
    </location>
</feature>
<evidence type="ECO:0000256" key="12">
    <source>
        <dbReference type="RuleBase" id="RU362096"/>
    </source>
</evidence>
<dbReference type="CDD" id="cd00192">
    <property type="entry name" value="PTKc"/>
    <property type="match status" value="1"/>
</dbReference>
<accession>A0A7E4WDQ8</accession>
<dbReference type="GO" id="GO:0004715">
    <property type="term" value="F:non-membrane spanning protein tyrosine kinase activity"/>
    <property type="evidence" value="ECO:0007669"/>
    <property type="project" value="UniProtKB-EC"/>
</dbReference>
<dbReference type="GO" id="GO:0012505">
    <property type="term" value="C:endomembrane system"/>
    <property type="evidence" value="ECO:0007669"/>
    <property type="project" value="UniProtKB-SubCell"/>
</dbReference>
<dbReference type="InterPro" id="IPR050198">
    <property type="entry name" value="Non-receptor_tyrosine_kinases"/>
</dbReference>
<keyword evidence="6" id="KW-0472">Membrane</keyword>
<dbReference type="GO" id="GO:0061564">
    <property type="term" value="P:axon development"/>
    <property type="evidence" value="ECO:0007669"/>
    <property type="project" value="UniProtKB-ARBA"/>
</dbReference>
<evidence type="ECO:0000256" key="1">
    <source>
        <dbReference type="ARBA" id="ARBA00004308"/>
    </source>
</evidence>
<evidence type="ECO:0000259" key="14">
    <source>
        <dbReference type="PROSITE" id="PS50001"/>
    </source>
</evidence>
<evidence type="ECO:0000256" key="11">
    <source>
        <dbReference type="PROSITE-ProRule" id="PRU10141"/>
    </source>
</evidence>
<keyword evidence="4 12" id="KW-0418">Kinase</keyword>
<dbReference type="FunFam" id="1.10.510.10:FF:001512">
    <property type="entry name" value="Receptor tyrosine-protein kinase erbB-2"/>
    <property type="match status" value="1"/>
</dbReference>
<dbReference type="GO" id="GO:0005524">
    <property type="term" value="F:ATP binding"/>
    <property type="evidence" value="ECO:0007669"/>
    <property type="project" value="UniProtKB-UniRule"/>
</dbReference>
<feature type="compositionally biased region" description="Low complexity" evidence="13">
    <location>
        <begin position="45"/>
        <end position="58"/>
    </location>
</feature>
<dbReference type="Pfam" id="PF00017">
    <property type="entry name" value="SH2"/>
    <property type="match status" value="1"/>
</dbReference>
<dbReference type="PROSITE" id="PS00107">
    <property type="entry name" value="PROTEIN_KINASE_ATP"/>
    <property type="match status" value="1"/>
</dbReference>
<feature type="binding site" evidence="11">
    <location>
        <position position="243"/>
    </location>
    <ligand>
        <name>ATP</name>
        <dbReference type="ChEBI" id="CHEBI:30616"/>
    </ligand>
</feature>
<sequence length="556" mass="61624">MAEGPKWDAVGQGLHHRQRRDGTMTVAKPPKKSFAVLKPTPPVTPTTTPKGKTKQATTLQHGIPGKSPSTGTSSPSSTNVTVTSTSSTGQKSTTIAQKAIPKRQRALFYGSITKDEVALFLLKPGEFLLRNVETPPDGKRLVVSVLAKDGIKNFAVHHKDAHFYISPAHKFKTLSELLVTHIRQKIPIDGRDLYLTYAIYRPRWMLLHKNISFGKKLGEGAFGEVYIAKYQFREGTKVKMAVKTMHLKHSRADKLEFLKEARVMYSLQHNNIVRVFGVAALALPLIIAMELCTGGCLLSYLRKFKDTIPIERKTRFAYEAAKGLAYLEKVGFIHRDIAARNCMMTAQLTVKVGDFGMAEALPEMTVSELKKVPIKWLAPETMQRRIYSHKTDIWSFGITMWEIYANGDPPYQGQTNMQVRAKVVVQGYRLSVPGGTPDPVGELMHKCWLVDPAARPTFAYVEEHLAKHAEKPIKVVVRRRKKKSTSGSSGSTTTNSGSTTTSEKKKKPKKKSKVRKISAASSNLDRSMGKSGKDGSRSPTGSAEVTKKRGKKAPKV</sequence>
<feature type="domain" description="SH2" evidence="14">
    <location>
        <begin position="107"/>
        <end position="199"/>
    </location>
</feature>
<organism evidence="16 17">
    <name type="scientific">Panagrellus redivivus</name>
    <name type="common">Microworm</name>
    <dbReference type="NCBI Taxonomy" id="6233"/>
    <lineage>
        <taxon>Eukaryota</taxon>
        <taxon>Metazoa</taxon>
        <taxon>Ecdysozoa</taxon>
        <taxon>Nematoda</taxon>
        <taxon>Chromadorea</taxon>
        <taxon>Rhabditida</taxon>
        <taxon>Tylenchina</taxon>
        <taxon>Panagrolaimomorpha</taxon>
        <taxon>Panagrolaimoidea</taxon>
        <taxon>Panagrolaimidae</taxon>
        <taxon>Panagrellus</taxon>
    </lineage>
</organism>
<dbReference type="SUPFAM" id="SSF55550">
    <property type="entry name" value="SH2 domain"/>
    <property type="match status" value="1"/>
</dbReference>
<keyword evidence="10" id="KW-0727">SH2 domain</keyword>
<dbReference type="SUPFAM" id="SSF56112">
    <property type="entry name" value="Protein kinase-like (PK-like)"/>
    <property type="match status" value="1"/>
</dbReference>
<dbReference type="Pfam" id="PF07714">
    <property type="entry name" value="PK_Tyr_Ser-Thr"/>
    <property type="match status" value="1"/>
</dbReference>
<dbReference type="PROSITE" id="PS50001">
    <property type="entry name" value="SH2"/>
    <property type="match status" value="1"/>
</dbReference>
<dbReference type="EC" id="2.7.10.2" evidence="12"/>
<feature type="compositionally biased region" description="Basic and acidic residues" evidence="13">
    <location>
        <begin position="527"/>
        <end position="536"/>
    </location>
</feature>
<dbReference type="InterPro" id="IPR011009">
    <property type="entry name" value="Kinase-like_dom_sf"/>
</dbReference>
<dbReference type="InterPro" id="IPR000980">
    <property type="entry name" value="SH2"/>
</dbReference>
<evidence type="ECO:0000256" key="3">
    <source>
        <dbReference type="ARBA" id="ARBA00022741"/>
    </source>
</evidence>
<dbReference type="AlphaFoldDB" id="A0A7E4WDQ8"/>
<evidence type="ECO:0000313" key="17">
    <source>
        <dbReference type="WBParaSite" id="Pan_g9478.t1"/>
    </source>
</evidence>
<feature type="compositionally biased region" description="Low complexity" evidence="13">
    <location>
        <begin position="66"/>
        <end position="94"/>
    </location>
</feature>
<evidence type="ECO:0000256" key="9">
    <source>
        <dbReference type="ARBA" id="ARBA00051245"/>
    </source>
</evidence>
<keyword evidence="7 12" id="KW-0829">Tyrosine-protein kinase</keyword>
<keyword evidence="3 11" id="KW-0547">Nucleotide-binding</keyword>
<dbReference type="InterPro" id="IPR017441">
    <property type="entry name" value="Protein_kinase_ATP_BS"/>
</dbReference>
<evidence type="ECO:0000256" key="8">
    <source>
        <dbReference type="ARBA" id="ARBA00051243"/>
    </source>
</evidence>
<feature type="domain" description="Protein kinase" evidence="15">
    <location>
        <begin position="211"/>
        <end position="467"/>
    </location>
</feature>
<dbReference type="Gene3D" id="3.30.200.20">
    <property type="entry name" value="Phosphorylase Kinase, domain 1"/>
    <property type="match status" value="1"/>
</dbReference>
<feature type="compositionally biased region" description="Low complexity" evidence="13">
    <location>
        <begin position="485"/>
        <end position="501"/>
    </location>
</feature>
<dbReference type="SMART" id="SM00219">
    <property type="entry name" value="TyrKc"/>
    <property type="match status" value="1"/>
</dbReference>
<evidence type="ECO:0000256" key="6">
    <source>
        <dbReference type="ARBA" id="ARBA00023136"/>
    </source>
</evidence>
<name>A0A7E4WDQ8_PANRE</name>
<dbReference type="PROSITE" id="PS00109">
    <property type="entry name" value="PROTEIN_KINASE_TYR"/>
    <property type="match status" value="1"/>
</dbReference>
<evidence type="ECO:0000256" key="13">
    <source>
        <dbReference type="SAM" id="MobiDB-lite"/>
    </source>
</evidence>
<dbReference type="WBParaSite" id="Pan_g9478.t1">
    <property type="protein sequence ID" value="Pan_g9478.t1"/>
    <property type="gene ID" value="Pan_g9478"/>
</dbReference>
<feature type="region of interest" description="Disordered" evidence="13">
    <location>
        <begin position="472"/>
        <end position="556"/>
    </location>
</feature>
<comment type="subcellular location">
    <subcellularLocation>
        <location evidence="1">Endomembrane system</location>
    </subcellularLocation>
</comment>
<evidence type="ECO:0000256" key="7">
    <source>
        <dbReference type="ARBA" id="ARBA00023137"/>
    </source>
</evidence>
<dbReference type="GO" id="GO:0004714">
    <property type="term" value="F:transmembrane receptor protein tyrosine kinase activity"/>
    <property type="evidence" value="ECO:0007669"/>
    <property type="project" value="UniProtKB-EC"/>
</dbReference>
<keyword evidence="5 11" id="KW-0067">ATP-binding</keyword>
<comment type="catalytic activity">
    <reaction evidence="9 12">
        <text>L-tyrosyl-[protein] + ATP = O-phospho-L-tyrosyl-[protein] + ADP + H(+)</text>
        <dbReference type="Rhea" id="RHEA:10596"/>
        <dbReference type="Rhea" id="RHEA-COMP:10136"/>
        <dbReference type="Rhea" id="RHEA-COMP:20101"/>
        <dbReference type="ChEBI" id="CHEBI:15378"/>
        <dbReference type="ChEBI" id="CHEBI:30616"/>
        <dbReference type="ChEBI" id="CHEBI:46858"/>
        <dbReference type="ChEBI" id="CHEBI:61978"/>
        <dbReference type="ChEBI" id="CHEBI:456216"/>
        <dbReference type="EC" id="2.7.10.2"/>
    </reaction>
</comment>